<evidence type="ECO:0000256" key="2">
    <source>
        <dbReference type="ARBA" id="ARBA00022679"/>
    </source>
</evidence>
<evidence type="ECO:0000256" key="3">
    <source>
        <dbReference type="ARBA" id="ARBA00022755"/>
    </source>
</evidence>
<evidence type="ECO:0000256" key="1">
    <source>
        <dbReference type="ARBA" id="ARBA00005054"/>
    </source>
</evidence>
<dbReference type="InterPro" id="IPR036477">
    <property type="entry name" value="Formyl_transf_N_sf"/>
</dbReference>
<dbReference type="Pfam" id="PF00551">
    <property type="entry name" value="Formyl_trans_N"/>
    <property type="match status" value="1"/>
</dbReference>
<dbReference type="CDD" id="cd08645">
    <property type="entry name" value="FMT_core_GART"/>
    <property type="match status" value="1"/>
</dbReference>
<dbReference type="NCBIfam" id="TIGR00639">
    <property type="entry name" value="PurN"/>
    <property type="match status" value="1"/>
</dbReference>
<dbReference type="GO" id="GO:0006189">
    <property type="term" value="P:'de novo' IMP biosynthetic process"/>
    <property type="evidence" value="ECO:0007669"/>
    <property type="project" value="UniProtKB-UniRule"/>
</dbReference>
<feature type="active site" description="Proton donor" evidence="4">
    <location>
        <position position="119"/>
    </location>
</feature>
<feature type="site" description="Raises pKa of active site His" evidence="4">
    <location>
        <position position="171"/>
    </location>
</feature>
<dbReference type="HOGENOM" id="CLU_038395_1_0_0"/>
<dbReference type="eggNOG" id="COG0299">
    <property type="taxonomic scope" value="Bacteria"/>
</dbReference>
<organism evidence="6 7">
    <name type="scientific">Roseiflexus castenholzii (strain DSM 13941 / HLO8)</name>
    <dbReference type="NCBI Taxonomy" id="383372"/>
    <lineage>
        <taxon>Bacteria</taxon>
        <taxon>Bacillati</taxon>
        <taxon>Chloroflexota</taxon>
        <taxon>Chloroflexia</taxon>
        <taxon>Chloroflexales</taxon>
        <taxon>Roseiflexineae</taxon>
        <taxon>Roseiflexaceae</taxon>
        <taxon>Roseiflexus</taxon>
    </lineage>
</organism>
<dbReference type="OrthoDB" id="9806170at2"/>
<dbReference type="EC" id="2.1.2.2" evidence="4"/>
<feature type="binding site" evidence="4">
    <location>
        <begin position="18"/>
        <end position="20"/>
    </location>
    <ligand>
        <name>N(1)-(5-phospho-beta-D-ribosyl)glycinamide</name>
        <dbReference type="ChEBI" id="CHEBI:143788"/>
    </ligand>
</feature>
<dbReference type="GO" id="GO:0005829">
    <property type="term" value="C:cytosol"/>
    <property type="evidence" value="ECO:0007669"/>
    <property type="project" value="TreeGrafter"/>
</dbReference>
<dbReference type="PANTHER" id="PTHR43369:SF2">
    <property type="entry name" value="PHOSPHORIBOSYLGLYCINAMIDE FORMYLTRANSFERASE"/>
    <property type="match status" value="1"/>
</dbReference>
<comment type="similarity">
    <text evidence="4">Belongs to the GART family.</text>
</comment>
<dbReference type="InterPro" id="IPR002376">
    <property type="entry name" value="Formyl_transf_N"/>
</dbReference>
<dbReference type="EMBL" id="CP000804">
    <property type="protein sequence ID" value="ABU59230.1"/>
    <property type="molecule type" value="Genomic_DNA"/>
</dbReference>
<comment type="caution">
    <text evidence="4">Lacks conserved residue(s) required for the propagation of feature annotation.</text>
</comment>
<proteinExistence type="inferred from homology"/>
<evidence type="ECO:0000313" key="6">
    <source>
        <dbReference type="EMBL" id="ABU59230.1"/>
    </source>
</evidence>
<feature type="binding site" evidence="4">
    <location>
        <position position="117"/>
    </location>
    <ligand>
        <name>(6R)-10-formyltetrahydrofolate</name>
        <dbReference type="ChEBI" id="CHEBI:195366"/>
    </ligand>
</feature>
<comment type="catalytic activity">
    <reaction evidence="4">
        <text>N(1)-(5-phospho-beta-D-ribosyl)glycinamide + (6R)-10-formyltetrahydrofolate = N(2)-formyl-N(1)-(5-phospho-beta-D-ribosyl)glycinamide + (6S)-5,6,7,8-tetrahydrofolate + H(+)</text>
        <dbReference type="Rhea" id="RHEA:15053"/>
        <dbReference type="ChEBI" id="CHEBI:15378"/>
        <dbReference type="ChEBI" id="CHEBI:57453"/>
        <dbReference type="ChEBI" id="CHEBI:143788"/>
        <dbReference type="ChEBI" id="CHEBI:147286"/>
        <dbReference type="ChEBI" id="CHEBI:195366"/>
        <dbReference type="EC" id="2.1.2.2"/>
    </reaction>
</comment>
<protein>
    <recommendedName>
        <fullName evidence="4">Phosphoribosylglycinamide formyltransferase</fullName>
        <ecNumber evidence="4">2.1.2.2</ecNumber>
    </recommendedName>
    <alternativeName>
        <fullName evidence="4">5'-phosphoribosylglycinamide transformylase</fullName>
    </alternativeName>
    <alternativeName>
        <fullName evidence="4">GAR transformylase</fullName>
        <shortName evidence="4">GART</shortName>
    </alternativeName>
</protein>
<evidence type="ECO:0000259" key="5">
    <source>
        <dbReference type="Pfam" id="PF00551"/>
    </source>
</evidence>
<sequence>MNAPAHPYRVAVLISGSGSNLQAMIDAQQSGDLGNAEVVLVVSDRADAYGLQRALKHRIAAAFVPLRHPRDPAARAEWERRLADVTAAFNPDLIVLAGFMRVLSPVFLDRFPNRVINQHPALLPDDGGDTFTTSRGIIIPALRGAHVVADALRLGLPITGCTIHRVTPAVDDGPVLARAEVPILPGDTEMTLHERIKQVEHRLIVEVVTQLARLK</sequence>
<evidence type="ECO:0000256" key="4">
    <source>
        <dbReference type="HAMAP-Rule" id="MF_01930"/>
    </source>
</evidence>
<dbReference type="KEGG" id="rca:Rcas_3176"/>
<keyword evidence="2 4" id="KW-0808">Transferase</keyword>
<dbReference type="UniPathway" id="UPA00074">
    <property type="reaction ID" value="UER00126"/>
</dbReference>
<dbReference type="PANTHER" id="PTHR43369">
    <property type="entry name" value="PHOSPHORIBOSYLGLYCINAMIDE FORMYLTRANSFERASE"/>
    <property type="match status" value="1"/>
</dbReference>
<dbReference type="GO" id="GO:0004644">
    <property type="term" value="F:phosphoribosylglycinamide formyltransferase activity"/>
    <property type="evidence" value="ECO:0007669"/>
    <property type="project" value="UniProtKB-UniRule"/>
</dbReference>
<comment type="function">
    <text evidence="4">Catalyzes the transfer of a formyl group from 10-formyltetrahydrofolate to 5-phospho-ribosyl-glycinamide (GAR), producing 5-phospho-ribosyl-N-formylglycinamide (FGAR) and tetrahydrofolate.</text>
</comment>
<dbReference type="STRING" id="383372.Rcas_3176"/>
<dbReference type="RefSeq" id="WP_012121654.1">
    <property type="nucleotide sequence ID" value="NC_009767.1"/>
</dbReference>
<feature type="binding site" evidence="4">
    <location>
        <position position="75"/>
    </location>
    <ligand>
        <name>(6R)-10-formyltetrahydrofolate</name>
        <dbReference type="ChEBI" id="CHEBI:195366"/>
    </ligand>
</feature>
<keyword evidence="7" id="KW-1185">Reference proteome</keyword>
<comment type="pathway">
    <text evidence="1 4">Purine metabolism; IMP biosynthesis via de novo pathway; N(2)-formyl-N(1)-(5-phospho-D-ribosyl)glycinamide from N(1)-(5-phospho-D-ribosyl)glycinamide (10-formyl THF route): step 1/1.</text>
</comment>
<dbReference type="Gene3D" id="3.40.50.170">
    <property type="entry name" value="Formyl transferase, N-terminal domain"/>
    <property type="match status" value="1"/>
</dbReference>
<dbReference type="HAMAP" id="MF_01930">
    <property type="entry name" value="PurN"/>
    <property type="match status" value="1"/>
</dbReference>
<name>A7NNT6_ROSCS</name>
<keyword evidence="3 4" id="KW-0658">Purine biosynthesis</keyword>
<gene>
    <name evidence="4" type="primary">purN</name>
    <name evidence="6" type="ordered locus">Rcas_3176</name>
</gene>
<dbReference type="SUPFAM" id="SSF53328">
    <property type="entry name" value="Formyltransferase"/>
    <property type="match status" value="1"/>
</dbReference>
<accession>A7NNT6</accession>
<evidence type="ECO:0000313" key="7">
    <source>
        <dbReference type="Proteomes" id="UP000000263"/>
    </source>
</evidence>
<feature type="domain" description="Formyl transferase N-terminal" evidence="5">
    <location>
        <begin position="9"/>
        <end position="208"/>
    </location>
</feature>
<dbReference type="AlphaFoldDB" id="A7NNT6"/>
<reference evidence="6 7" key="1">
    <citation type="submission" date="2007-08" db="EMBL/GenBank/DDBJ databases">
        <title>Complete sequence of Roseiflexus castenholzii DSM 13941.</title>
        <authorList>
            <consortium name="US DOE Joint Genome Institute"/>
            <person name="Copeland A."/>
            <person name="Lucas S."/>
            <person name="Lapidus A."/>
            <person name="Barry K."/>
            <person name="Glavina del Rio T."/>
            <person name="Dalin E."/>
            <person name="Tice H."/>
            <person name="Pitluck S."/>
            <person name="Thompson L.S."/>
            <person name="Brettin T."/>
            <person name="Bruce D."/>
            <person name="Detter J.C."/>
            <person name="Han C."/>
            <person name="Tapia R."/>
            <person name="Schmutz J."/>
            <person name="Larimer F."/>
            <person name="Land M."/>
            <person name="Hauser L."/>
            <person name="Kyrpides N."/>
            <person name="Mikhailova N."/>
            <person name="Bryant D.A."/>
            <person name="Hanada S."/>
            <person name="Tsukatani Y."/>
            <person name="Richardson P."/>
        </authorList>
    </citation>
    <scope>NUCLEOTIDE SEQUENCE [LARGE SCALE GENOMIC DNA]</scope>
    <source>
        <strain evidence="7">DSM 13941 / HLO8</strain>
    </source>
</reference>
<dbReference type="Proteomes" id="UP000000263">
    <property type="component" value="Chromosome"/>
</dbReference>
<dbReference type="InterPro" id="IPR004607">
    <property type="entry name" value="GART"/>
</dbReference>